<feature type="non-terminal residue" evidence="3">
    <location>
        <position position="1"/>
    </location>
</feature>
<feature type="non-terminal residue" evidence="3">
    <location>
        <position position="133"/>
    </location>
</feature>
<dbReference type="InterPro" id="IPR005103">
    <property type="entry name" value="AA9_LPMO"/>
</dbReference>
<feature type="domain" description="Auxiliary Activity family 9 catalytic" evidence="2">
    <location>
        <begin position="13"/>
        <end position="132"/>
    </location>
</feature>
<keyword evidence="1" id="KW-1015">Disulfide bond</keyword>
<keyword evidence="1" id="KW-0964">Secreted</keyword>
<comment type="catalytic activity">
    <reaction evidence="1">
        <text>[(1-&gt;4)-beta-D-glucosyl]n+m + reduced acceptor + O2 = 4-dehydro-beta-D-glucosyl-[(1-&gt;4)-beta-D-glucosyl]n-1 + [(1-&gt;4)-beta-D-glucosyl]m + acceptor + H2O.</text>
        <dbReference type="EC" id="1.14.99.56"/>
    </reaction>
</comment>
<dbReference type="AlphaFoldDB" id="A0A6A5XBN0"/>
<organism evidence="3 4">
    <name type="scientific">Aaosphaeria arxii CBS 175.79</name>
    <dbReference type="NCBI Taxonomy" id="1450172"/>
    <lineage>
        <taxon>Eukaryota</taxon>
        <taxon>Fungi</taxon>
        <taxon>Dikarya</taxon>
        <taxon>Ascomycota</taxon>
        <taxon>Pezizomycotina</taxon>
        <taxon>Dothideomycetes</taxon>
        <taxon>Pleosporomycetidae</taxon>
        <taxon>Pleosporales</taxon>
        <taxon>Pleosporales incertae sedis</taxon>
        <taxon>Aaosphaeria</taxon>
    </lineage>
</organism>
<keyword evidence="1" id="KW-0136">Cellulose degradation</keyword>
<dbReference type="GO" id="GO:0030245">
    <property type="term" value="P:cellulose catabolic process"/>
    <property type="evidence" value="ECO:0007669"/>
    <property type="project" value="UniProtKB-UniRule"/>
</dbReference>
<keyword evidence="1" id="KW-0119">Carbohydrate metabolism</keyword>
<sequence length="133" mass="14761">HLIQPHSPRTDVFSRLIVNNTLSTDFQYIRDILGVSGTTLWSKSYPIYSPSDPDLICGRSTFPLRNPGIQTAVIRAGDDVSFMLSTPEIKGEPQGYIFHNGPGQVFLSRLPDGVRELGEYDGAGDWFKIAYQG</sequence>
<proteinExistence type="predicted"/>
<dbReference type="GO" id="GO:0030248">
    <property type="term" value="F:cellulose binding"/>
    <property type="evidence" value="ECO:0007669"/>
    <property type="project" value="UniProtKB-UniRule"/>
</dbReference>
<keyword evidence="1" id="KW-0624">Polysaccharide degradation</keyword>
<keyword evidence="3" id="KW-0560">Oxidoreductase</keyword>
<comment type="subcellular location">
    <subcellularLocation>
        <location evidence="1">Secreted</location>
    </subcellularLocation>
</comment>
<dbReference type="Gene3D" id="2.70.50.70">
    <property type="match status" value="1"/>
</dbReference>
<protein>
    <recommendedName>
        <fullName evidence="1">AA9 family lytic polysaccharide monooxygenase</fullName>
        <ecNumber evidence="1">1.14.99.56</ecNumber>
    </recommendedName>
    <alternativeName>
        <fullName evidence="1">Endo-beta-1,4-glucanase</fullName>
    </alternativeName>
    <alternativeName>
        <fullName evidence="1">Glycosyl hydrolase 61 family protein</fullName>
    </alternativeName>
</protein>
<comment type="function">
    <text evidence="1">Lytic polysaccharide monooxygenase (LMPO) that depolymerizes crystalline and amorphous polysaccharides via the oxidation of scissile alpha- or beta-(1-4)-glycosidic bonds, yielding C1 and/or C4 oxidation products. Catalysis by LPMOs requires the reduction of the active-site copper from Cu(II) to Cu(I) by a reducing agent and H(2)O(2) or O(2) as a cosubstrate.</text>
</comment>
<comment type="domain">
    <text evidence="1">Has a modular structure: an endo-beta-1,4-glucanase catalytic module at the N-terminus, a linker rich in serines and threonines, and a C-terminal carbohydrate-binding module (CBM).</text>
</comment>
<keyword evidence="4" id="KW-1185">Reference proteome</keyword>
<dbReference type="Pfam" id="PF03443">
    <property type="entry name" value="AA9"/>
    <property type="match status" value="1"/>
</dbReference>
<dbReference type="OrthoDB" id="6038816at2759"/>
<dbReference type="EMBL" id="ML978076">
    <property type="protein sequence ID" value="KAF2010485.1"/>
    <property type="molecule type" value="Genomic_DNA"/>
</dbReference>
<keyword evidence="3" id="KW-0503">Monooxygenase</keyword>
<accession>A0A6A5XBN0</accession>
<dbReference type="GeneID" id="54280311"/>
<evidence type="ECO:0000313" key="3">
    <source>
        <dbReference type="EMBL" id="KAF2010485.1"/>
    </source>
</evidence>
<dbReference type="GO" id="GO:0008810">
    <property type="term" value="F:cellulase activity"/>
    <property type="evidence" value="ECO:0007669"/>
    <property type="project" value="UniProtKB-UniRule"/>
</dbReference>
<dbReference type="GO" id="GO:0005576">
    <property type="term" value="C:extracellular region"/>
    <property type="evidence" value="ECO:0007669"/>
    <property type="project" value="UniProtKB-SubCell"/>
</dbReference>
<dbReference type="EC" id="1.14.99.56" evidence="1"/>
<dbReference type="Proteomes" id="UP000799778">
    <property type="component" value="Unassembled WGS sequence"/>
</dbReference>
<evidence type="ECO:0000256" key="1">
    <source>
        <dbReference type="RuleBase" id="RU368122"/>
    </source>
</evidence>
<gene>
    <name evidence="3" type="ORF">BU24DRAFT_319659</name>
</gene>
<dbReference type="GO" id="GO:0004497">
    <property type="term" value="F:monooxygenase activity"/>
    <property type="evidence" value="ECO:0007669"/>
    <property type="project" value="UniProtKB-KW"/>
</dbReference>
<evidence type="ECO:0000313" key="4">
    <source>
        <dbReference type="Proteomes" id="UP000799778"/>
    </source>
</evidence>
<evidence type="ECO:0000259" key="2">
    <source>
        <dbReference type="Pfam" id="PF03443"/>
    </source>
</evidence>
<dbReference type="RefSeq" id="XP_033378824.1">
    <property type="nucleotide sequence ID" value="XM_033522914.1"/>
</dbReference>
<name>A0A6A5XBN0_9PLEO</name>
<reference evidence="3" key="1">
    <citation type="journal article" date="2020" name="Stud. Mycol.">
        <title>101 Dothideomycetes genomes: a test case for predicting lifestyles and emergence of pathogens.</title>
        <authorList>
            <person name="Haridas S."/>
            <person name="Albert R."/>
            <person name="Binder M."/>
            <person name="Bloem J."/>
            <person name="Labutti K."/>
            <person name="Salamov A."/>
            <person name="Andreopoulos B."/>
            <person name="Baker S."/>
            <person name="Barry K."/>
            <person name="Bills G."/>
            <person name="Bluhm B."/>
            <person name="Cannon C."/>
            <person name="Castanera R."/>
            <person name="Culley D."/>
            <person name="Daum C."/>
            <person name="Ezra D."/>
            <person name="Gonzalez J."/>
            <person name="Henrissat B."/>
            <person name="Kuo A."/>
            <person name="Liang C."/>
            <person name="Lipzen A."/>
            <person name="Lutzoni F."/>
            <person name="Magnuson J."/>
            <person name="Mondo S."/>
            <person name="Nolan M."/>
            <person name="Ohm R."/>
            <person name="Pangilinan J."/>
            <person name="Park H.-J."/>
            <person name="Ramirez L."/>
            <person name="Alfaro M."/>
            <person name="Sun H."/>
            <person name="Tritt A."/>
            <person name="Yoshinaga Y."/>
            <person name="Zwiers L.-H."/>
            <person name="Turgeon B."/>
            <person name="Goodwin S."/>
            <person name="Spatafora J."/>
            <person name="Crous P."/>
            <person name="Grigoriev I."/>
        </authorList>
    </citation>
    <scope>NUCLEOTIDE SEQUENCE</scope>
    <source>
        <strain evidence="3">CBS 175.79</strain>
    </source>
</reference>